<feature type="compositionally biased region" description="Polar residues" evidence="1">
    <location>
        <begin position="36"/>
        <end position="47"/>
    </location>
</feature>
<dbReference type="AlphaFoldDB" id="A0A1R3HML8"/>
<dbReference type="EMBL" id="AWWV01011559">
    <property type="protein sequence ID" value="OMO71677.1"/>
    <property type="molecule type" value="Genomic_DNA"/>
</dbReference>
<keyword evidence="3" id="KW-1185">Reference proteome</keyword>
<organism evidence="2 3">
    <name type="scientific">Corchorus capsularis</name>
    <name type="common">Jute</name>
    <dbReference type="NCBI Taxonomy" id="210143"/>
    <lineage>
        <taxon>Eukaryota</taxon>
        <taxon>Viridiplantae</taxon>
        <taxon>Streptophyta</taxon>
        <taxon>Embryophyta</taxon>
        <taxon>Tracheophyta</taxon>
        <taxon>Spermatophyta</taxon>
        <taxon>Magnoliopsida</taxon>
        <taxon>eudicotyledons</taxon>
        <taxon>Gunneridae</taxon>
        <taxon>Pentapetalae</taxon>
        <taxon>rosids</taxon>
        <taxon>malvids</taxon>
        <taxon>Malvales</taxon>
        <taxon>Malvaceae</taxon>
        <taxon>Grewioideae</taxon>
        <taxon>Apeibeae</taxon>
        <taxon>Corchorus</taxon>
    </lineage>
</organism>
<reference evidence="2 3" key="1">
    <citation type="submission" date="2013-09" db="EMBL/GenBank/DDBJ databases">
        <title>Corchorus capsularis genome sequencing.</title>
        <authorList>
            <person name="Alam M."/>
            <person name="Haque M.S."/>
            <person name="Islam M.S."/>
            <person name="Emdad E.M."/>
            <person name="Islam M.M."/>
            <person name="Ahmed B."/>
            <person name="Halim A."/>
            <person name="Hossen Q.M.M."/>
            <person name="Hossain M.Z."/>
            <person name="Ahmed R."/>
            <person name="Khan M.M."/>
            <person name="Islam R."/>
            <person name="Rashid M.M."/>
            <person name="Khan S.A."/>
            <person name="Rahman M.S."/>
            <person name="Alam M."/>
        </authorList>
    </citation>
    <scope>NUCLEOTIDE SEQUENCE [LARGE SCALE GENOMIC DNA]</scope>
    <source>
        <strain evidence="3">cv. CVL-1</strain>
        <tissue evidence="2">Whole seedling</tissue>
    </source>
</reference>
<proteinExistence type="predicted"/>
<sequence length="76" mass="7873">MAPCSSRDMSANSHPQNAFSLSTHPFMTTSLSNLLASGITDNDNPSSAADGGLSSERGDGLSLRRSGSSRPLYLGN</sequence>
<feature type="region of interest" description="Disordered" evidence="1">
    <location>
        <begin position="36"/>
        <end position="76"/>
    </location>
</feature>
<protein>
    <submittedName>
        <fullName evidence="2">Putative WRKY transcription factor 33 protein</fullName>
    </submittedName>
</protein>
<accession>A0A1R3HML8</accession>
<feature type="compositionally biased region" description="Polar residues" evidence="1">
    <location>
        <begin position="7"/>
        <end position="22"/>
    </location>
</feature>
<dbReference type="STRING" id="210143.A0A1R3HML8"/>
<evidence type="ECO:0000256" key="1">
    <source>
        <dbReference type="SAM" id="MobiDB-lite"/>
    </source>
</evidence>
<gene>
    <name evidence="2" type="ORF">CCACVL1_18107</name>
</gene>
<feature type="compositionally biased region" description="Low complexity" evidence="1">
    <location>
        <begin position="51"/>
        <end position="76"/>
    </location>
</feature>
<comment type="caution">
    <text evidence="2">The sequence shown here is derived from an EMBL/GenBank/DDBJ whole genome shotgun (WGS) entry which is preliminary data.</text>
</comment>
<evidence type="ECO:0000313" key="3">
    <source>
        <dbReference type="Proteomes" id="UP000188268"/>
    </source>
</evidence>
<feature type="region of interest" description="Disordered" evidence="1">
    <location>
        <begin position="1"/>
        <end position="22"/>
    </location>
</feature>
<evidence type="ECO:0000313" key="2">
    <source>
        <dbReference type="EMBL" id="OMO71677.1"/>
    </source>
</evidence>
<name>A0A1R3HML8_COCAP</name>
<dbReference type="Proteomes" id="UP000188268">
    <property type="component" value="Unassembled WGS sequence"/>
</dbReference>
<dbReference type="Gramene" id="OMO71677">
    <property type="protein sequence ID" value="OMO71677"/>
    <property type="gene ID" value="CCACVL1_18107"/>
</dbReference>